<gene>
    <name evidence="4" type="ORF">GTQ45_02320</name>
</gene>
<reference evidence="4 5" key="1">
    <citation type="journal article" date="2016" name="Int. J. Syst. Evol. Microbiol.">
        <title>Pyruvatibacter mobilis gen. nov., sp. nov., a marine bacterium from the culture broth of Picochlorum sp. 122.</title>
        <authorList>
            <person name="Wang G."/>
            <person name="Tang M."/>
            <person name="Wu H."/>
            <person name="Dai S."/>
            <person name="Li T."/>
            <person name="Chen C."/>
            <person name="He H."/>
            <person name="Fan J."/>
            <person name="Xiang W."/>
            <person name="Li X."/>
        </authorList>
    </citation>
    <scope>NUCLEOTIDE SEQUENCE [LARGE SCALE GENOMIC DNA]</scope>
    <source>
        <strain evidence="4 5">GYP-11</strain>
    </source>
</reference>
<protein>
    <submittedName>
        <fullName evidence="4">RNA-binding S4 domain-containing protein</fullName>
    </submittedName>
</protein>
<evidence type="ECO:0000256" key="1">
    <source>
        <dbReference type="PROSITE-ProRule" id="PRU00182"/>
    </source>
</evidence>
<keyword evidence="1" id="KW-0694">RNA-binding</keyword>
<dbReference type="Gene3D" id="3.10.290.10">
    <property type="entry name" value="RNA-binding S4 domain"/>
    <property type="match status" value="1"/>
</dbReference>
<name>A0A845Q8X5_9HYPH</name>
<feature type="compositionally biased region" description="Basic residues" evidence="2">
    <location>
        <begin position="104"/>
        <end position="113"/>
    </location>
</feature>
<accession>A0A845Q8X5</accession>
<comment type="caution">
    <text evidence="4">The sequence shown here is derived from an EMBL/GenBank/DDBJ whole genome shotgun (WGS) entry which is preliminary data.</text>
</comment>
<dbReference type="PROSITE" id="PS50889">
    <property type="entry name" value="S4"/>
    <property type="match status" value="1"/>
</dbReference>
<dbReference type="InterPro" id="IPR002942">
    <property type="entry name" value="S4_RNA-bd"/>
</dbReference>
<keyword evidence="5" id="KW-1185">Reference proteome</keyword>
<dbReference type="AlphaFoldDB" id="A0A845Q8X5"/>
<dbReference type="OrthoDB" id="9797176at2"/>
<dbReference type="EMBL" id="WXYQ01000001">
    <property type="protein sequence ID" value="NBG94566.1"/>
    <property type="molecule type" value="Genomic_DNA"/>
</dbReference>
<evidence type="ECO:0000313" key="4">
    <source>
        <dbReference type="EMBL" id="NBG94566.1"/>
    </source>
</evidence>
<evidence type="ECO:0000313" key="5">
    <source>
        <dbReference type="Proteomes" id="UP000470384"/>
    </source>
</evidence>
<evidence type="ECO:0000256" key="2">
    <source>
        <dbReference type="SAM" id="MobiDB-lite"/>
    </source>
</evidence>
<dbReference type="GO" id="GO:0003723">
    <property type="term" value="F:RNA binding"/>
    <property type="evidence" value="ECO:0007669"/>
    <property type="project" value="UniProtKB-KW"/>
</dbReference>
<dbReference type="CDD" id="cd00165">
    <property type="entry name" value="S4"/>
    <property type="match status" value="1"/>
</dbReference>
<sequence length="113" mass="12221">MWCARFFKTRSLAAKFVATGKARVNGTRVAKAAFLVKAGDMITFPLGDRIRVVEVTGFVEKRGSATIAATLYADHSPPPSPKEGKASAAHNPRPDAAPDSRDRARLRRLKSQG</sequence>
<feature type="compositionally biased region" description="Basic and acidic residues" evidence="2">
    <location>
        <begin position="92"/>
        <end position="103"/>
    </location>
</feature>
<evidence type="ECO:0000259" key="3">
    <source>
        <dbReference type="Pfam" id="PF01479"/>
    </source>
</evidence>
<dbReference type="Proteomes" id="UP000470384">
    <property type="component" value="Unassembled WGS sequence"/>
</dbReference>
<feature type="region of interest" description="Disordered" evidence="2">
    <location>
        <begin position="70"/>
        <end position="113"/>
    </location>
</feature>
<proteinExistence type="predicted"/>
<dbReference type="SUPFAM" id="SSF55174">
    <property type="entry name" value="Alpha-L RNA-binding motif"/>
    <property type="match status" value="1"/>
</dbReference>
<feature type="domain" description="RNA-binding S4" evidence="3">
    <location>
        <begin position="4"/>
        <end position="42"/>
    </location>
</feature>
<organism evidence="4 5">
    <name type="scientific">Pyruvatibacter mobilis</name>
    <dbReference type="NCBI Taxonomy" id="1712261"/>
    <lineage>
        <taxon>Bacteria</taxon>
        <taxon>Pseudomonadati</taxon>
        <taxon>Pseudomonadota</taxon>
        <taxon>Alphaproteobacteria</taxon>
        <taxon>Hyphomicrobiales</taxon>
        <taxon>Parvibaculaceae</taxon>
        <taxon>Pyruvatibacter</taxon>
    </lineage>
</organism>
<dbReference type="Pfam" id="PF01479">
    <property type="entry name" value="S4"/>
    <property type="match status" value="1"/>
</dbReference>
<dbReference type="InterPro" id="IPR036986">
    <property type="entry name" value="S4_RNA-bd_sf"/>
</dbReference>